<organism evidence="7 8">
    <name type="scientific">Pseudonocardia endophytica</name>
    <dbReference type="NCBI Taxonomy" id="401976"/>
    <lineage>
        <taxon>Bacteria</taxon>
        <taxon>Bacillati</taxon>
        <taxon>Actinomycetota</taxon>
        <taxon>Actinomycetes</taxon>
        <taxon>Pseudonocardiales</taxon>
        <taxon>Pseudonocardiaceae</taxon>
        <taxon>Pseudonocardia</taxon>
    </lineage>
</organism>
<evidence type="ECO:0000256" key="3">
    <source>
        <dbReference type="ARBA" id="ARBA00022692"/>
    </source>
</evidence>
<evidence type="ECO:0000256" key="1">
    <source>
        <dbReference type="ARBA" id="ARBA00004141"/>
    </source>
</evidence>
<comment type="similarity">
    <text evidence="2 6">Belongs to the 4-toluene sulfonate uptake permease (TSUP) (TC 2.A.102) family.</text>
</comment>
<feature type="transmembrane region" description="Helical" evidence="6">
    <location>
        <begin position="16"/>
        <end position="39"/>
    </location>
</feature>
<dbReference type="AlphaFoldDB" id="A0A4R1HVN0"/>
<keyword evidence="3 6" id="KW-0812">Transmembrane</keyword>
<protein>
    <recommendedName>
        <fullName evidence="6">Probable membrane transporter protein</fullName>
    </recommendedName>
</protein>
<dbReference type="EMBL" id="SMFZ01000001">
    <property type="protein sequence ID" value="TCK26797.1"/>
    <property type="molecule type" value="Genomic_DNA"/>
</dbReference>
<comment type="subcellular location">
    <subcellularLocation>
        <location evidence="6">Cell membrane</location>
        <topology evidence="6">Multi-pass membrane protein</topology>
    </subcellularLocation>
    <subcellularLocation>
        <location evidence="1">Membrane</location>
        <topology evidence="1">Multi-pass membrane protein</topology>
    </subcellularLocation>
</comment>
<dbReference type="InterPro" id="IPR002781">
    <property type="entry name" value="TM_pro_TauE-like"/>
</dbReference>
<dbReference type="RefSeq" id="WP_165922272.1">
    <property type="nucleotide sequence ID" value="NZ_SMFZ01000001.1"/>
</dbReference>
<accession>A0A4R1HVN0</accession>
<evidence type="ECO:0000256" key="2">
    <source>
        <dbReference type="ARBA" id="ARBA00009142"/>
    </source>
</evidence>
<feature type="transmembrane region" description="Helical" evidence="6">
    <location>
        <begin position="82"/>
        <end position="102"/>
    </location>
</feature>
<dbReference type="Proteomes" id="UP000295560">
    <property type="component" value="Unassembled WGS sequence"/>
</dbReference>
<reference evidence="7 8" key="1">
    <citation type="submission" date="2019-03" db="EMBL/GenBank/DDBJ databases">
        <title>Sequencing the genomes of 1000 actinobacteria strains.</title>
        <authorList>
            <person name="Klenk H.-P."/>
        </authorList>
    </citation>
    <scope>NUCLEOTIDE SEQUENCE [LARGE SCALE GENOMIC DNA]</scope>
    <source>
        <strain evidence="7 8">DSM 44969</strain>
    </source>
</reference>
<dbReference type="InterPro" id="IPR051598">
    <property type="entry name" value="TSUP/Inactive_protease-like"/>
</dbReference>
<keyword evidence="6" id="KW-1003">Cell membrane</keyword>
<dbReference type="PANTHER" id="PTHR43701">
    <property type="entry name" value="MEMBRANE TRANSPORTER PROTEIN MJ0441-RELATED"/>
    <property type="match status" value="1"/>
</dbReference>
<dbReference type="GO" id="GO:0005886">
    <property type="term" value="C:plasma membrane"/>
    <property type="evidence" value="ECO:0007669"/>
    <property type="project" value="UniProtKB-SubCell"/>
</dbReference>
<keyword evidence="8" id="KW-1185">Reference proteome</keyword>
<feature type="transmembrane region" description="Helical" evidence="6">
    <location>
        <begin position="114"/>
        <end position="131"/>
    </location>
</feature>
<name>A0A4R1HVN0_PSEEN</name>
<feature type="transmembrane region" description="Helical" evidence="6">
    <location>
        <begin position="185"/>
        <end position="203"/>
    </location>
</feature>
<evidence type="ECO:0000256" key="6">
    <source>
        <dbReference type="RuleBase" id="RU363041"/>
    </source>
</evidence>
<proteinExistence type="inferred from homology"/>
<keyword evidence="5 6" id="KW-0472">Membrane</keyword>
<evidence type="ECO:0000256" key="5">
    <source>
        <dbReference type="ARBA" id="ARBA00023136"/>
    </source>
</evidence>
<evidence type="ECO:0000313" key="7">
    <source>
        <dbReference type="EMBL" id="TCK26797.1"/>
    </source>
</evidence>
<feature type="transmembrane region" description="Helical" evidence="6">
    <location>
        <begin position="209"/>
        <end position="228"/>
    </location>
</feature>
<evidence type="ECO:0000313" key="8">
    <source>
        <dbReference type="Proteomes" id="UP000295560"/>
    </source>
</evidence>
<evidence type="ECO:0000256" key="4">
    <source>
        <dbReference type="ARBA" id="ARBA00022989"/>
    </source>
</evidence>
<dbReference type="Pfam" id="PF01925">
    <property type="entry name" value="TauE"/>
    <property type="match status" value="1"/>
</dbReference>
<keyword evidence="4 6" id="KW-1133">Transmembrane helix</keyword>
<sequence length="256" mass="25974">MTTGPGEGGRMDRVGLLVLAGVVAGTVATAGGIASLVSYPALLLAGLPPLPADIVNAVAFVVCGPGSTLTSRRELREVRGSLAAGLPVAAGGAAVGAVLLLVTPPEAFARVAPFLVLTGAAGLALQPWLTAQRGRRRGMAVLTWPTVGAVSVYAGYFGAGSGIMLLTTLLVFVDRRMPEANALKNLLVAAAAAASTVVLALTAPVEWWAVLPLAAGLVVGSMAGPLVARRIPARVMRWILVPLSVGLAAALWWNHD</sequence>
<gene>
    <name evidence="7" type="ORF">EV378_2642</name>
</gene>
<feature type="transmembrane region" description="Helical" evidence="6">
    <location>
        <begin position="235"/>
        <end position="253"/>
    </location>
</feature>
<feature type="transmembrane region" description="Helical" evidence="6">
    <location>
        <begin position="151"/>
        <end position="173"/>
    </location>
</feature>
<dbReference type="PANTHER" id="PTHR43701:SF2">
    <property type="entry name" value="MEMBRANE TRANSPORTER PROTEIN YJNA-RELATED"/>
    <property type="match status" value="1"/>
</dbReference>
<comment type="caution">
    <text evidence="7">The sequence shown here is derived from an EMBL/GenBank/DDBJ whole genome shotgun (WGS) entry which is preliminary data.</text>
</comment>